<organism evidence="1 2">
    <name type="scientific">Natrinema saccharevitans</name>
    <dbReference type="NCBI Taxonomy" id="301967"/>
    <lineage>
        <taxon>Archaea</taxon>
        <taxon>Methanobacteriati</taxon>
        <taxon>Methanobacteriota</taxon>
        <taxon>Stenosarchaea group</taxon>
        <taxon>Halobacteria</taxon>
        <taxon>Halobacteriales</taxon>
        <taxon>Natrialbaceae</taxon>
        <taxon>Natrinema</taxon>
    </lineage>
</organism>
<dbReference type="Proteomes" id="UP000189370">
    <property type="component" value="Unassembled WGS sequence"/>
</dbReference>
<proteinExistence type="predicted"/>
<dbReference type="EMBL" id="LWLN01000001">
    <property type="protein sequence ID" value="OLZ41097.1"/>
    <property type="molecule type" value="Genomic_DNA"/>
</dbReference>
<sequence length="81" mass="8779">MLNQLLDTTELEAAALDDQMVEQLGATSATLGEAVDGIATDETDRKLHPGKNAWHETTRRILACVPLLRVRVSPVLALARS</sequence>
<evidence type="ECO:0000313" key="1">
    <source>
        <dbReference type="EMBL" id="OLZ41097.1"/>
    </source>
</evidence>
<protein>
    <submittedName>
        <fullName evidence="1">Uncharacterized protein</fullName>
    </submittedName>
</protein>
<name>A0A1S8AWX1_9EURY</name>
<reference evidence="2" key="1">
    <citation type="submission" date="2016-04" db="EMBL/GenBank/DDBJ databases">
        <authorList>
            <person name="Chen S.-C."/>
            <person name="Lai M.-C."/>
        </authorList>
    </citation>
    <scope>NUCLEOTIDE SEQUENCE [LARGE SCALE GENOMIC DNA]</scope>
    <source>
        <strain evidence="2">AB14</strain>
    </source>
</reference>
<keyword evidence="2" id="KW-1185">Reference proteome</keyword>
<accession>A0A1S8AWX1</accession>
<dbReference type="AlphaFoldDB" id="A0A1S8AWX1"/>
<evidence type="ECO:0000313" key="2">
    <source>
        <dbReference type="Proteomes" id="UP000189370"/>
    </source>
</evidence>
<comment type="caution">
    <text evidence="1">The sequence shown here is derived from an EMBL/GenBank/DDBJ whole genome shotgun (WGS) entry which is preliminary data.</text>
</comment>
<gene>
    <name evidence="1" type="ORF">A6E15_08900</name>
</gene>